<name>A0ABM7Q3T7_9GAMM</name>
<protein>
    <recommendedName>
        <fullName evidence="2">YdhG-like domain-containing protein</fullName>
    </recommendedName>
</protein>
<dbReference type="Gene3D" id="3.90.1150.200">
    <property type="match status" value="1"/>
</dbReference>
<dbReference type="Proteomes" id="UP000681317">
    <property type="component" value="Chromosome"/>
</dbReference>
<sequence length="142" mass="15681">MSSKTRAASPVLLSGGNPQIAKGDGDTPVQAYIAAMPGWKQDIGRRLDALITRTLPDVRKAVKYNSPLYGAVVRDDWCLSFHCFERYIKVAFFGGTSLRPMPPVESKTPGTRYLHLHEGEALDEVQLADWIRQAGTLPGQRL</sequence>
<evidence type="ECO:0000259" key="2">
    <source>
        <dbReference type="Pfam" id="PF08818"/>
    </source>
</evidence>
<keyword evidence="4" id="KW-1185">Reference proteome</keyword>
<evidence type="ECO:0000256" key="1">
    <source>
        <dbReference type="SAM" id="MobiDB-lite"/>
    </source>
</evidence>
<dbReference type="RefSeq" id="WP_213436285.1">
    <property type="nucleotide sequence ID" value="NZ_AP024545.1"/>
</dbReference>
<organism evidence="3 4">
    <name type="scientific">Noviluteimonas caseinilytica</name>
    <dbReference type="NCBI Taxonomy" id="2675101"/>
    <lineage>
        <taxon>Bacteria</taxon>
        <taxon>Pseudomonadati</taxon>
        <taxon>Pseudomonadota</taxon>
        <taxon>Gammaproteobacteria</taxon>
        <taxon>Lysobacterales</taxon>
        <taxon>Lysobacteraceae</taxon>
        <taxon>Noviluteimonas</taxon>
    </lineage>
</organism>
<accession>A0ABM7Q3T7</accession>
<dbReference type="Pfam" id="PF08818">
    <property type="entry name" value="DUF1801"/>
    <property type="match status" value="1"/>
</dbReference>
<dbReference type="EMBL" id="AP024545">
    <property type="protein sequence ID" value="BCT91955.1"/>
    <property type="molecule type" value="Genomic_DNA"/>
</dbReference>
<feature type="region of interest" description="Disordered" evidence="1">
    <location>
        <begin position="1"/>
        <end position="24"/>
    </location>
</feature>
<feature type="domain" description="YdhG-like" evidence="2">
    <location>
        <begin position="40"/>
        <end position="134"/>
    </location>
</feature>
<evidence type="ECO:0000313" key="4">
    <source>
        <dbReference type="Proteomes" id="UP000681317"/>
    </source>
</evidence>
<gene>
    <name evidence="3" type="ORF">LYSCAS_09790</name>
</gene>
<evidence type="ECO:0000313" key="3">
    <source>
        <dbReference type="EMBL" id="BCT91955.1"/>
    </source>
</evidence>
<reference evidence="3 4" key="1">
    <citation type="submission" date="2021-03" db="EMBL/GenBank/DDBJ databases">
        <title>Complete Genome Sequences of Two Lysobacter Strains Isolated from Sea Water (Lysobacter caseinilyticus) and Soil (Lysobacter helvus) in South Korea.</title>
        <authorList>
            <person name="Watanabe Y."/>
            <person name="Arakawa K."/>
        </authorList>
    </citation>
    <scope>NUCLEOTIDE SEQUENCE [LARGE SCALE GENOMIC DNA]</scope>
    <source>
        <strain evidence="3 4">KVB24</strain>
    </source>
</reference>
<dbReference type="InterPro" id="IPR014922">
    <property type="entry name" value="YdhG-like"/>
</dbReference>
<proteinExistence type="predicted"/>
<dbReference type="SUPFAM" id="SSF159888">
    <property type="entry name" value="YdhG-like"/>
    <property type="match status" value="1"/>
</dbReference>